<dbReference type="GeneID" id="186760"/>
<evidence type="ECO:0000256" key="4">
    <source>
        <dbReference type="ARBA" id="ARBA00022833"/>
    </source>
</evidence>
<dbReference type="AlphaFoldDB" id="G5EG35"/>
<evidence type="ECO:0000259" key="12">
    <source>
        <dbReference type="PROSITE" id="PS51843"/>
    </source>
</evidence>
<dbReference type="RefSeq" id="NP_501621.1">
    <property type="nucleotide sequence ID" value="NM_069220.3"/>
</dbReference>
<evidence type="ECO:0000313" key="15">
    <source>
        <dbReference type="WormBase" id="H22D14.1"/>
    </source>
</evidence>
<keyword evidence="9" id="KW-0539">Nucleus</keyword>
<dbReference type="Pfam" id="PF00105">
    <property type="entry name" value="zf-C4"/>
    <property type="match status" value="1"/>
</dbReference>
<name>G5EG35_CAEEL</name>
<keyword evidence="2" id="KW-0479">Metal-binding</keyword>
<dbReference type="GO" id="GO:0043565">
    <property type="term" value="F:sequence-specific DNA binding"/>
    <property type="evidence" value="ECO:0007669"/>
    <property type="project" value="InterPro"/>
</dbReference>
<reference evidence="13 14" key="1">
    <citation type="journal article" date="1998" name="Science">
        <title>Genome sequence of the nematode C. elegans: a platform for investigating biology.</title>
        <authorList>
            <consortium name="The C. elegans sequencing consortium"/>
            <person name="Sulson J.E."/>
            <person name="Waterston R."/>
        </authorList>
    </citation>
    <scope>NUCLEOTIDE SEQUENCE [LARGE SCALE GENOMIC DNA]</scope>
    <source>
        <strain evidence="13 14">Bristol N2</strain>
    </source>
</reference>
<dbReference type="SMART" id="SM00430">
    <property type="entry name" value="HOLI"/>
    <property type="match status" value="1"/>
</dbReference>
<dbReference type="PANTHER" id="PTHR46397">
    <property type="entry name" value="NUCLEAR HORMONE RECEPTOR FAMILY-RELATED"/>
    <property type="match status" value="1"/>
</dbReference>
<keyword evidence="8 13" id="KW-0675">Receptor</keyword>
<dbReference type="KEGG" id="cel:CELE_H22D14.1"/>
<keyword evidence="6" id="KW-0238">DNA-binding</keyword>
<dbReference type="PROSITE" id="PS00031">
    <property type="entry name" value="NUCLEAR_REC_DBD_1"/>
    <property type="match status" value="1"/>
</dbReference>
<comment type="similarity">
    <text evidence="1">Belongs to the nuclear hormone receptor family.</text>
</comment>
<protein>
    <submittedName>
        <fullName evidence="13">Nuclear receptor domain-containing protein</fullName>
    </submittedName>
</protein>
<feature type="region of interest" description="Disordered" evidence="10">
    <location>
        <begin position="104"/>
        <end position="136"/>
    </location>
</feature>
<accession>G5EG35</accession>
<dbReference type="WormBase" id="H22D14.1">
    <property type="protein sequence ID" value="CE19931"/>
    <property type="gene ID" value="WBGene00010410"/>
    <property type="gene designation" value="nhr-267"/>
</dbReference>
<evidence type="ECO:0000256" key="7">
    <source>
        <dbReference type="ARBA" id="ARBA00023163"/>
    </source>
</evidence>
<keyword evidence="5" id="KW-0805">Transcription regulation</keyword>
<evidence type="ECO:0000256" key="8">
    <source>
        <dbReference type="ARBA" id="ARBA00023170"/>
    </source>
</evidence>
<dbReference type="PhylomeDB" id="G5EG35"/>
<dbReference type="SUPFAM" id="SSF48508">
    <property type="entry name" value="Nuclear receptor ligand-binding domain"/>
    <property type="match status" value="1"/>
</dbReference>
<dbReference type="AGR" id="WB:WBGene00010410"/>
<proteinExistence type="inferred from homology"/>
<dbReference type="InterPro" id="IPR000536">
    <property type="entry name" value="Nucl_hrmn_rcpt_lig-bd"/>
</dbReference>
<evidence type="ECO:0000256" key="6">
    <source>
        <dbReference type="ARBA" id="ARBA00023125"/>
    </source>
</evidence>
<dbReference type="GO" id="GO:0008270">
    <property type="term" value="F:zinc ion binding"/>
    <property type="evidence" value="ECO:0007669"/>
    <property type="project" value="UniProtKB-KW"/>
</dbReference>
<feature type="domain" description="Nuclear receptor" evidence="11">
    <location>
        <begin position="7"/>
        <end position="81"/>
    </location>
</feature>
<dbReference type="PROSITE" id="PS51843">
    <property type="entry name" value="NR_LBD"/>
    <property type="match status" value="1"/>
</dbReference>
<dbReference type="Proteomes" id="UP000001940">
    <property type="component" value="Chromosome IV"/>
</dbReference>
<evidence type="ECO:0000256" key="3">
    <source>
        <dbReference type="ARBA" id="ARBA00022771"/>
    </source>
</evidence>
<dbReference type="SMR" id="G5EG35"/>
<dbReference type="OrthoDB" id="5776485at2759"/>
<dbReference type="eggNOG" id="KOG3575">
    <property type="taxonomic scope" value="Eukaryota"/>
</dbReference>
<dbReference type="CTD" id="186760"/>
<evidence type="ECO:0000313" key="13">
    <source>
        <dbReference type="EMBL" id="CAA18356.1"/>
    </source>
</evidence>
<keyword evidence="7" id="KW-0804">Transcription</keyword>
<gene>
    <name evidence="13 15" type="primary">nhr-267</name>
    <name evidence="13" type="ORF">CELE_H22D14.1</name>
    <name evidence="15" type="ORF">H22D14.1</name>
</gene>
<dbReference type="PROSITE" id="PS51030">
    <property type="entry name" value="NUCLEAR_REC_DBD_2"/>
    <property type="match status" value="1"/>
</dbReference>
<evidence type="ECO:0000256" key="1">
    <source>
        <dbReference type="ARBA" id="ARBA00005993"/>
    </source>
</evidence>
<dbReference type="InterPro" id="IPR035500">
    <property type="entry name" value="NHR-like_dom_sf"/>
</dbReference>
<dbReference type="Gene3D" id="3.30.50.10">
    <property type="entry name" value="Erythroid Transcription Factor GATA-1, subunit A"/>
    <property type="match status" value="1"/>
</dbReference>
<dbReference type="STRING" id="6239.H22D14.1.1"/>
<dbReference type="PRINTS" id="PR00047">
    <property type="entry name" value="STROIDFINGER"/>
</dbReference>
<dbReference type="Gene3D" id="1.10.565.10">
    <property type="entry name" value="Retinoid X Receptor"/>
    <property type="match status" value="1"/>
</dbReference>
<dbReference type="PIR" id="T23113">
    <property type="entry name" value="T23113"/>
</dbReference>
<feature type="domain" description="NR LBD" evidence="12">
    <location>
        <begin position="145"/>
        <end position="344"/>
    </location>
</feature>
<evidence type="ECO:0000256" key="5">
    <source>
        <dbReference type="ARBA" id="ARBA00023015"/>
    </source>
</evidence>
<dbReference type="PANTHER" id="PTHR46397:SF3">
    <property type="entry name" value="NR LBD DOMAIN-CONTAINING PROTEIN-RELATED"/>
    <property type="match status" value="1"/>
</dbReference>
<evidence type="ECO:0000256" key="10">
    <source>
        <dbReference type="SAM" id="MobiDB-lite"/>
    </source>
</evidence>
<dbReference type="SMART" id="SM00399">
    <property type="entry name" value="ZnF_C4"/>
    <property type="match status" value="1"/>
</dbReference>
<dbReference type="PaxDb" id="6239-H22D14.1"/>
<evidence type="ECO:0000313" key="14">
    <source>
        <dbReference type="Proteomes" id="UP000001940"/>
    </source>
</evidence>
<evidence type="ECO:0000256" key="2">
    <source>
        <dbReference type="ARBA" id="ARBA00022723"/>
    </source>
</evidence>
<dbReference type="InterPro" id="IPR001628">
    <property type="entry name" value="Znf_hrmn_rcpt"/>
</dbReference>
<feature type="compositionally biased region" description="Low complexity" evidence="10">
    <location>
        <begin position="122"/>
        <end position="136"/>
    </location>
</feature>
<keyword evidence="3" id="KW-0863">Zinc-finger</keyword>
<dbReference type="HOGENOM" id="CLU_066719_0_0_1"/>
<dbReference type="SUPFAM" id="SSF57716">
    <property type="entry name" value="Glucocorticoid receptor-like (DNA-binding domain)"/>
    <property type="match status" value="1"/>
</dbReference>
<dbReference type="EMBL" id="BX284604">
    <property type="protein sequence ID" value="CAA18356.1"/>
    <property type="molecule type" value="Genomic_DNA"/>
</dbReference>
<dbReference type="Bgee" id="WBGene00010410">
    <property type="expression patterns" value="Expressed in embryo"/>
</dbReference>
<dbReference type="InterPro" id="IPR013088">
    <property type="entry name" value="Znf_NHR/GATA"/>
</dbReference>
<dbReference type="InParanoid" id="G5EG35"/>
<keyword evidence="4" id="KW-0862">Zinc</keyword>
<dbReference type="GO" id="GO:0003700">
    <property type="term" value="F:DNA-binding transcription factor activity"/>
    <property type="evidence" value="ECO:0007669"/>
    <property type="project" value="InterPro"/>
</dbReference>
<evidence type="ECO:0000256" key="9">
    <source>
        <dbReference type="ARBA" id="ARBA00023242"/>
    </source>
</evidence>
<evidence type="ECO:0000259" key="11">
    <source>
        <dbReference type="PROSITE" id="PS51030"/>
    </source>
</evidence>
<organism evidence="13 14">
    <name type="scientific">Caenorhabditis elegans</name>
    <dbReference type="NCBI Taxonomy" id="6239"/>
    <lineage>
        <taxon>Eukaryota</taxon>
        <taxon>Metazoa</taxon>
        <taxon>Ecdysozoa</taxon>
        <taxon>Nematoda</taxon>
        <taxon>Chromadorea</taxon>
        <taxon>Rhabditida</taxon>
        <taxon>Rhabditina</taxon>
        <taxon>Rhabditomorpha</taxon>
        <taxon>Rhabditoidea</taxon>
        <taxon>Rhabditidae</taxon>
        <taxon>Peloderinae</taxon>
        <taxon>Caenorhabditis</taxon>
    </lineage>
</organism>
<keyword evidence="14" id="KW-1185">Reference proteome</keyword>
<sequence>MEAERQYDPCQVCQDTASTRHHFGITSCTACASFFRRTTMNQFTCNLDNNCSVSYKKKWVCRACRYNNCIRAGMSKDYIRRGNVDETKNRKTFRKRTIRNSIRRNKSSLNRISEPVKMDQNSTSRSSTSSSIKHSSDTSTEFSKILHLSNDELLQFYLKEVERTMVQKQRGLAKNALLAESMNELMIISAYQNGLSMESCMHCPGVNSLEKEDVQTLLKYFQFANVWMDSVRAYSMSNVDIYETTPKDKRLSEYIQQVKLTLGSSFSQLKLNLYEFAALKSYCIWNMGFFETSIAMKIIAREHYIGVTAALRNYYRTQTKMSDMDIAIRIGDITLQIITVSVSV</sequence>